<comment type="catalytic activity">
    <reaction evidence="10">
        <text>an acyl phosphate + sn-glycerol 3-phosphate = a 1-acyl-sn-glycero-3-phosphate + phosphate</text>
        <dbReference type="Rhea" id="RHEA:34075"/>
        <dbReference type="ChEBI" id="CHEBI:43474"/>
        <dbReference type="ChEBI" id="CHEBI:57597"/>
        <dbReference type="ChEBI" id="CHEBI:57970"/>
        <dbReference type="ChEBI" id="CHEBI:59918"/>
        <dbReference type="EC" id="2.3.1.275"/>
    </reaction>
</comment>
<dbReference type="GO" id="GO:0008654">
    <property type="term" value="P:phospholipid biosynthetic process"/>
    <property type="evidence" value="ECO:0007669"/>
    <property type="project" value="UniProtKB-UniRule"/>
</dbReference>
<comment type="pathway">
    <text evidence="10">Lipid metabolism; phospholipid metabolism.</text>
</comment>
<dbReference type="Proteomes" id="UP000051813">
    <property type="component" value="Unassembled WGS sequence"/>
</dbReference>
<comment type="function">
    <text evidence="10">Catalyzes the transfer of an acyl group from acyl-phosphate (acyl-PO(4)) to glycerol-3-phosphate (G3P) to form lysophosphatidic acid (LPA). This enzyme utilizes acyl-phosphate as fatty acyl donor, but not acyl-CoA or acyl-ACP.</text>
</comment>
<evidence type="ECO:0000256" key="8">
    <source>
        <dbReference type="ARBA" id="ARBA00023209"/>
    </source>
</evidence>
<dbReference type="PATRIC" id="fig|1423738.3.peg.1196"/>
<dbReference type="UniPathway" id="UPA00085"/>
<feature type="transmembrane region" description="Helical" evidence="10">
    <location>
        <begin position="113"/>
        <end position="138"/>
    </location>
</feature>
<evidence type="ECO:0000256" key="1">
    <source>
        <dbReference type="ARBA" id="ARBA00022475"/>
    </source>
</evidence>
<dbReference type="RefSeq" id="WP_057757682.1">
    <property type="nucleotide sequence ID" value="NZ_AYYK01000022.1"/>
</dbReference>
<evidence type="ECO:0000256" key="2">
    <source>
        <dbReference type="ARBA" id="ARBA00022516"/>
    </source>
</evidence>
<dbReference type="PANTHER" id="PTHR30309">
    <property type="entry name" value="INNER MEMBRANE PROTEIN YGIH"/>
    <property type="match status" value="1"/>
</dbReference>
<keyword evidence="8 10" id="KW-0594">Phospholipid biosynthesis</keyword>
<keyword evidence="12" id="KW-1185">Reference proteome</keyword>
<sequence>MRTIWTEKLYCLLIGYGFGNFVTAYVISHWRTGKKPTELGSGNPGTANIGAVLGKKYGILTLGGDLLKTILAVLICQLLFPDLGNLAILYAGIGTTLGHNFPAWQNFRGGKGVAVAVAVVMLFNLKWGLLSLLITLAVMLVTQNLTLPGIVILLSYAVIGFSQYQLEVGLGFTGLTLLSIFSFRRDLADLFHGRAKKVDWLKKIRH</sequence>
<gene>
    <name evidence="10" type="primary">plsY</name>
    <name evidence="11" type="ORF">FC84_GL001183</name>
</gene>
<dbReference type="EMBL" id="AYYK01000022">
    <property type="protein sequence ID" value="KRM78360.1"/>
    <property type="molecule type" value="Genomic_DNA"/>
</dbReference>
<dbReference type="SMART" id="SM01207">
    <property type="entry name" value="G3P_acyltransf"/>
    <property type="match status" value="1"/>
</dbReference>
<keyword evidence="9 10" id="KW-1208">Phospholipid metabolism</keyword>
<dbReference type="HAMAP" id="MF_01043">
    <property type="entry name" value="PlsY"/>
    <property type="match status" value="1"/>
</dbReference>
<evidence type="ECO:0000313" key="12">
    <source>
        <dbReference type="Proteomes" id="UP000051813"/>
    </source>
</evidence>
<protein>
    <recommendedName>
        <fullName evidence="10">Glycerol-3-phosphate acyltransferase</fullName>
    </recommendedName>
    <alternativeName>
        <fullName evidence="10">Acyl-PO4 G3P acyltransferase</fullName>
    </alternativeName>
    <alternativeName>
        <fullName evidence="10">Acyl-phosphate--glycerol-3-phosphate acyltransferase</fullName>
    </alternativeName>
    <alternativeName>
        <fullName evidence="10">G3P acyltransferase</fullName>
        <shortName evidence="10">GPAT</shortName>
        <ecNumber evidence="10">2.3.1.275</ecNumber>
    </alternativeName>
    <alternativeName>
        <fullName evidence="10">Lysophosphatidic acid synthase</fullName>
        <shortName evidence="10">LPA synthase</shortName>
    </alternativeName>
</protein>
<evidence type="ECO:0000256" key="10">
    <source>
        <dbReference type="HAMAP-Rule" id="MF_01043"/>
    </source>
</evidence>
<comment type="subunit">
    <text evidence="10">Probably interacts with PlsX.</text>
</comment>
<name>A0A0R2BG20_9LACO</name>
<dbReference type="PANTHER" id="PTHR30309:SF0">
    <property type="entry name" value="GLYCEROL-3-PHOSPHATE ACYLTRANSFERASE-RELATED"/>
    <property type="match status" value="1"/>
</dbReference>
<keyword evidence="7 10" id="KW-0472">Membrane</keyword>
<reference evidence="11 12" key="1">
    <citation type="journal article" date="2015" name="Genome Announc.">
        <title>Expanding the biotechnology potential of lactobacilli through comparative genomics of 213 strains and associated genera.</title>
        <authorList>
            <person name="Sun Z."/>
            <person name="Harris H.M."/>
            <person name="McCann A."/>
            <person name="Guo C."/>
            <person name="Argimon S."/>
            <person name="Zhang W."/>
            <person name="Yang X."/>
            <person name="Jeffery I.B."/>
            <person name="Cooney J.C."/>
            <person name="Kagawa T.F."/>
            <person name="Liu W."/>
            <person name="Song Y."/>
            <person name="Salvetti E."/>
            <person name="Wrobel A."/>
            <person name="Rasinkangas P."/>
            <person name="Parkhill J."/>
            <person name="Rea M.C."/>
            <person name="O'Sullivan O."/>
            <person name="Ritari J."/>
            <person name="Douillard F.P."/>
            <person name="Paul Ross R."/>
            <person name="Yang R."/>
            <person name="Briner A.E."/>
            <person name="Felis G.E."/>
            <person name="de Vos W.M."/>
            <person name="Barrangou R."/>
            <person name="Klaenhammer T.R."/>
            <person name="Caufield P.W."/>
            <person name="Cui Y."/>
            <person name="Zhang H."/>
            <person name="O'Toole P.W."/>
        </authorList>
    </citation>
    <scope>NUCLEOTIDE SEQUENCE [LARGE SCALE GENOMIC DNA]</scope>
    <source>
        <strain evidence="11 12">DSM 20335</strain>
    </source>
</reference>
<evidence type="ECO:0000256" key="4">
    <source>
        <dbReference type="ARBA" id="ARBA00022692"/>
    </source>
</evidence>
<evidence type="ECO:0000313" key="11">
    <source>
        <dbReference type="EMBL" id="KRM78360.1"/>
    </source>
</evidence>
<dbReference type="Pfam" id="PF02660">
    <property type="entry name" value="G3P_acyltransf"/>
    <property type="match status" value="1"/>
</dbReference>
<keyword evidence="2 10" id="KW-0444">Lipid biosynthesis</keyword>
<keyword evidence="5 10" id="KW-1133">Transmembrane helix</keyword>
<dbReference type="GO" id="GO:0005886">
    <property type="term" value="C:plasma membrane"/>
    <property type="evidence" value="ECO:0007669"/>
    <property type="project" value="UniProtKB-SubCell"/>
</dbReference>
<organism evidence="11 12">
    <name type="scientific">Lapidilactobacillus dextrinicus DSM 20335</name>
    <dbReference type="NCBI Taxonomy" id="1423738"/>
    <lineage>
        <taxon>Bacteria</taxon>
        <taxon>Bacillati</taxon>
        <taxon>Bacillota</taxon>
        <taxon>Bacilli</taxon>
        <taxon>Lactobacillales</taxon>
        <taxon>Lactobacillaceae</taxon>
        <taxon>Lapidilactobacillus</taxon>
    </lineage>
</organism>
<dbReference type="InterPro" id="IPR003811">
    <property type="entry name" value="G3P_acylTferase_PlsY"/>
</dbReference>
<evidence type="ECO:0000256" key="9">
    <source>
        <dbReference type="ARBA" id="ARBA00023264"/>
    </source>
</evidence>
<dbReference type="STRING" id="1423738.FC84_GL001183"/>
<feature type="transmembrane region" description="Helical" evidence="10">
    <location>
        <begin position="70"/>
        <end position="93"/>
    </location>
</feature>
<dbReference type="EC" id="2.3.1.275" evidence="10"/>
<dbReference type="GO" id="GO:0043772">
    <property type="term" value="F:acyl-phosphate glycerol-3-phosphate acyltransferase activity"/>
    <property type="evidence" value="ECO:0007669"/>
    <property type="project" value="UniProtKB-UniRule"/>
</dbReference>
<accession>A0A0R2BG20</accession>
<evidence type="ECO:0000256" key="3">
    <source>
        <dbReference type="ARBA" id="ARBA00022679"/>
    </source>
</evidence>
<comment type="caution">
    <text evidence="11">The sequence shown here is derived from an EMBL/GenBank/DDBJ whole genome shotgun (WGS) entry which is preliminary data.</text>
</comment>
<dbReference type="OrthoDB" id="9777124at2"/>
<dbReference type="AlphaFoldDB" id="A0A0R2BG20"/>
<keyword evidence="3 10" id="KW-0808">Transferase</keyword>
<evidence type="ECO:0000256" key="5">
    <source>
        <dbReference type="ARBA" id="ARBA00022989"/>
    </source>
</evidence>
<keyword evidence="1 10" id="KW-1003">Cell membrane</keyword>
<comment type="subcellular location">
    <subcellularLocation>
        <location evidence="10">Cell membrane</location>
        <topology evidence="10">Multi-pass membrane protein</topology>
    </subcellularLocation>
</comment>
<feature type="transmembrane region" description="Helical" evidence="10">
    <location>
        <begin position="168"/>
        <end position="187"/>
    </location>
</feature>
<keyword evidence="4 10" id="KW-0812">Transmembrane</keyword>
<evidence type="ECO:0000256" key="6">
    <source>
        <dbReference type="ARBA" id="ARBA00023098"/>
    </source>
</evidence>
<keyword evidence="6 10" id="KW-0443">Lipid metabolism</keyword>
<evidence type="ECO:0000256" key="7">
    <source>
        <dbReference type="ARBA" id="ARBA00023136"/>
    </source>
</evidence>
<feature type="transmembrane region" description="Helical" evidence="10">
    <location>
        <begin position="145"/>
        <end position="162"/>
    </location>
</feature>
<comment type="similarity">
    <text evidence="10">Belongs to the PlsY family.</text>
</comment>
<proteinExistence type="inferred from homology"/>